<feature type="non-terminal residue" evidence="3">
    <location>
        <position position="1"/>
    </location>
</feature>
<dbReference type="EMBL" id="CAJVCH010036162">
    <property type="protein sequence ID" value="CAG7716130.1"/>
    <property type="molecule type" value="Genomic_DNA"/>
</dbReference>
<gene>
    <name evidence="3" type="ORF">AFUS01_LOCUS5659</name>
</gene>
<dbReference type="GO" id="GO:0008010">
    <property type="term" value="F:structural constituent of chitin-based larval cuticle"/>
    <property type="evidence" value="ECO:0007669"/>
    <property type="project" value="TreeGrafter"/>
</dbReference>
<evidence type="ECO:0008006" key="5">
    <source>
        <dbReference type="Google" id="ProtNLM"/>
    </source>
</evidence>
<dbReference type="GO" id="GO:0062129">
    <property type="term" value="C:chitin-based extracellular matrix"/>
    <property type="evidence" value="ECO:0007669"/>
    <property type="project" value="TreeGrafter"/>
</dbReference>
<proteinExistence type="predicted"/>
<dbReference type="InterPro" id="IPR031311">
    <property type="entry name" value="CHIT_BIND_RR_consensus"/>
</dbReference>
<dbReference type="InterPro" id="IPR050468">
    <property type="entry name" value="Cuticle_Struct_Prot"/>
</dbReference>
<dbReference type="OrthoDB" id="6515429at2759"/>
<accession>A0A8J2NVQ1</accession>
<dbReference type="PROSITE" id="PS00233">
    <property type="entry name" value="CHIT_BIND_RR_1"/>
    <property type="match status" value="1"/>
</dbReference>
<comment type="caution">
    <text evidence="3">The sequence shown here is derived from an EMBL/GenBank/DDBJ whole genome shotgun (WGS) entry which is preliminary data.</text>
</comment>
<dbReference type="Pfam" id="PF00379">
    <property type="entry name" value="Chitin_bind_4"/>
    <property type="match status" value="1"/>
</dbReference>
<evidence type="ECO:0000256" key="1">
    <source>
        <dbReference type="ARBA" id="ARBA00022460"/>
    </source>
</evidence>
<dbReference type="PANTHER" id="PTHR10380">
    <property type="entry name" value="CUTICLE PROTEIN"/>
    <property type="match status" value="1"/>
</dbReference>
<dbReference type="PANTHER" id="PTHR10380:SF196">
    <property type="entry name" value="CUTICULAR PROTEIN 72EA"/>
    <property type="match status" value="1"/>
</dbReference>
<dbReference type="InterPro" id="IPR000618">
    <property type="entry name" value="Insect_cuticle"/>
</dbReference>
<evidence type="ECO:0000313" key="3">
    <source>
        <dbReference type="EMBL" id="CAG7716130.1"/>
    </source>
</evidence>
<dbReference type="Proteomes" id="UP000708208">
    <property type="component" value="Unassembled WGS sequence"/>
</dbReference>
<sequence>VVLATVLAVAYAKPGLLAGNGLVYSGLGHLGLAAGPIQYAASPIQYAAAPIQYAAPAVTYAVPAVTKTQYHAQDELGQSSHGYAHPGQAAAEVRDAFGNVRGSYAYVDPNGKEVRVNYVADAVNGFRVESNALPVGPVVPEAAPLIAPEPVQDTPEVAQAKAEHAAAVEVARAAAAAAPEEPASRKKRGLAYTYAAAPALTYAAHPGLTYAAAPALTYAAHSGLTYAAAPALTYAAAPAVAVRQATLTKVINNPGHAVSYSVA</sequence>
<name>A0A8J2NVQ1_9HEXA</name>
<dbReference type="PROSITE" id="PS51155">
    <property type="entry name" value="CHIT_BIND_RR_2"/>
    <property type="match status" value="1"/>
</dbReference>
<keyword evidence="4" id="KW-1185">Reference proteome</keyword>
<evidence type="ECO:0000256" key="2">
    <source>
        <dbReference type="PROSITE-ProRule" id="PRU00497"/>
    </source>
</evidence>
<organism evidence="3 4">
    <name type="scientific">Allacma fusca</name>
    <dbReference type="NCBI Taxonomy" id="39272"/>
    <lineage>
        <taxon>Eukaryota</taxon>
        <taxon>Metazoa</taxon>
        <taxon>Ecdysozoa</taxon>
        <taxon>Arthropoda</taxon>
        <taxon>Hexapoda</taxon>
        <taxon>Collembola</taxon>
        <taxon>Symphypleona</taxon>
        <taxon>Sminthuridae</taxon>
        <taxon>Allacma</taxon>
    </lineage>
</organism>
<reference evidence="3" key="1">
    <citation type="submission" date="2021-06" db="EMBL/GenBank/DDBJ databases">
        <authorList>
            <person name="Hodson N. C."/>
            <person name="Mongue J. A."/>
            <person name="Jaron S. K."/>
        </authorList>
    </citation>
    <scope>NUCLEOTIDE SEQUENCE</scope>
</reference>
<keyword evidence="1 2" id="KW-0193">Cuticle</keyword>
<evidence type="ECO:0000313" key="4">
    <source>
        <dbReference type="Proteomes" id="UP000708208"/>
    </source>
</evidence>
<protein>
    <recommendedName>
        <fullName evidence="5">Cuticle protein</fullName>
    </recommendedName>
</protein>
<dbReference type="AlphaFoldDB" id="A0A8J2NVQ1"/>